<comment type="caution">
    <text evidence="3">The sequence shown here is derived from an EMBL/GenBank/DDBJ whole genome shotgun (WGS) entry which is preliminary data.</text>
</comment>
<dbReference type="Pfam" id="PF00079">
    <property type="entry name" value="Serpin"/>
    <property type="match status" value="1"/>
</dbReference>
<evidence type="ECO:0000256" key="1">
    <source>
        <dbReference type="RuleBase" id="RU000411"/>
    </source>
</evidence>
<dbReference type="InterPro" id="IPR042185">
    <property type="entry name" value="Serpin_sf_2"/>
</dbReference>
<dbReference type="Gene3D" id="3.30.497.10">
    <property type="entry name" value="Antithrombin, subunit I, domain 2"/>
    <property type="match status" value="1"/>
</dbReference>
<dbReference type="RefSeq" id="WP_276303516.1">
    <property type="nucleotide sequence ID" value="NZ_CP119992.1"/>
</dbReference>
<proteinExistence type="inferred from homology"/>
<dbReference type="SUPFAM" id="SSF56574">
    <property type="entry name" value="Serpins"/>
    <property type="match status" value="1"/>
</dbReference>
<dbReference type="InterPro" id="IPR006311">
    <property type="entry name" value="TAT_signal"/>
</dbReference>
<dbReference type="InterPro" id="IPR023796">
    <property type="entry name" value="Serpin_dom"/>
</dbReference>
<gene>
    <name evidence="3" type="ORF">ACFQPE_10560</name>
</gene>
<dbReference type="PROSITE" id="PS00284">
    <property type="entry name" value="SERPIN"/>
    <property type="match status" value="1"/>
</dbReference>
<dbReference type="InterPro" id="IPR036186">
    <property type="entry name" value="Serpin_sf"/>
</dbReference>
<evidence type="ECO:0000259" key="2">
    <source>
        <dbReference type="SMART" id="SM00093"/>
    </source>
</evidence>
<dbReference type="InterPro" id="IPR042178">
    <property type="entry name" value="Serpin_sf_1"/>
</dbReference>
<keyword evidence="4" id="KW-1185">Reference proteome</keyword>
<dbReference type="PANTHER" id="PTHR11461">
    <property type="entry name" value="SERINE PROTEASE INHIBITOR, SERPIN"/>
    <property type="match status" value="1"/>
</dbReference>
<dbReference type="EMBL" id="JBHTBF010000002">
    <property type="protein sequence ID" value="MFC7317232.1"/>
    <property type="molecule type" value="Genomic_DNA"/>
</dbReference>
<accession>A0ABD6AAQ1</accession>
<evidence type="ECO:0000313" key="3">
    <source>
        <dbReference type="EMBL" id="MFC7317232.1"/>
    </source>
</evidence>
<dbReference type="CDD" id="cd19590">
    <property type="entry name" value="serpin_thermopin-like"/>
    <property type="match status" value="1"/>
</dbReference>
<organism evidence="3 4">
    <name type="scientific">Halomarina halobia</name>
    <dbReference type="NCBI Taxonomy" id="3033386"/>
    <lineage>
        <taxon>Archaea</taxon>
        <taxon>Methanobacteriati</taxon>
        <taxon>Methanobacteriota</taxon>
        <taxon>Stenosarchaea group</taxon>
        <taxon>Halobacteria</taxon>
        <taxon>Halobacteriales</taxon>
        <taxon>Natronomonadaceae</taxon>
        <taxon>Halomarina</taxon>
    </lineage>
</organism>
<dbReference type="InterPro" id="IPR023795">
    <property type="entry name" value="Serpin_CS"/>
</dbReference>
<dbReference type="PANTHER" id="PTHR11461:SF211">
    <property type="entry name" value="GH10112P-RELATED"/>
    <property type="match status" value="1"/>
</dbReference>
<dbReference type="InterPro" id="IPR000215">
    <property type="entry name" value="Serpin_fam"/>
</dbReference>
<dbReference type="SMART" id="SM00093">
    <property type="entry name" value="SERPIN"/>
    <property type="match status" value="1"/>
</dbReference>
<dbReference type="Gene3D" id="2.30.39.10">
    <property type="entry name" value="Alpha-1-antitrypsin, domain 1"/>
    <property type="match status" value="1"/>
</dbReference>
<dbReference type="Proteomes" id="UP001596547">
    <property type="component" value="Unassembled WGS sequence"/>
</dbReference>
<name>A0ABD6AAQ1_9EURY</name>
<dbReference type="GeneID" id="79316110"/>
<dbReference type="PROSITE" id="PS51257">
    <property type="entry name" value="PROKAR_LIPOPROTEIN"/>
    <property type="match status" value="1"/>
</dbReference>
<sequence>MPTRRTLLVRSGALAVAGLAGCLDGGAPPAAGAPTAPDVTADVPRAPGDAPRSDVDVLVAGNAEFACDLLAELRGEEPDSNQFASPHSVSVALAMTWAGARGQTERQMADALRFELDQEALHPAFNALGRSIVPDGETDDGETPFRLETANALWGLADYPYREPFLETLAAHYGAGMHTVDFVRDPEGARTRINEWVSARTEGKIPELFPEDSFDELTRLVLTNAVYFRATWAKTFDPDATGDAPFTALDGSSSNVPTMRQSDRFPYAEADGVQVVELPYVGGEVGMAVILPPTGEFEGFEASLDGARLRSLFDSLEETDGTVALPRFTYRSSFSLPETLRALGMPVAFDRRRADFGGMVDLEAAGENVYVDDVVHEAFVAVDEEGTEAAAATGVEMGATSAPADPFEMIVDRPFYFAIRHRRTGAVLFLGRVVDAATAQ</sequence>
<protein>
    <submittedName>
        <fullName evidence="3">Serpin family protein</fullName>
    </submittedName>
</protein>
<dbReference type="PROSITE" id="PS51318">
    <property type="entry name" value="TAT"/>
    <property type="match status" value="1"/>
</dbReference>
<comment type="similarity">
    <text evidence="1">Belongs to the serpin family.</text>
</comment>
<dbReference type="AlphaFoldDB" id="A0ABD6AAQ1"/>
<feature type="domain" description="Serpin" evidence="2">
    <location>
        <begin position="67"/>
        <end position="436"/>
    </location>
</feature>
<reference evidence="3 4" key="1">
    <citation type="journal article" date="2019" name="Int. J. Syst. Evol. Microbiol.">
        <title>The Global Catalogue of Microorganisms (GCM) 10K type strain sequencing project: providing services to taxonomists for standard genome sequencing and annotation.</title>
        <authorList>
            <consortium name="The Broad Institute Genomics Platform"/>
            <consortium name="The Broad Institute Genome Sequencing Center for Infectious Disease"/>
            <person name="Wu L."/>
            <person name="Ma J."/>
        </authorList>
    </citation>
    <scope>NUCLEOTIDE SEQUENCE [LARGE SCALE GENOMIC DNA]</scope>
    <source>
        <strain evidence="3 4">PSR21</strain>
    </source>
</reference>
<evidence type="ECO:0000313" key="4">
    <source>
        <dbReference type="Proteomes" id="UP001596547"/>
    </source>
</evidence>